<dbReference type="InterPro" id="IPR027806">
    <property type="entry name" value="HARBI1_dom"/>
</dbReference>
<dbReference type="STRING" id="658429.L8G8Q1"/>
<dbReference type="GO" id="GO:0046872">
    <property type="term" value="F:metal ion binding"/>
    <property type="evidence" value="ECO:0007669"/>
    <property type="project" value="UniProtKB-KW"/>
</dbReference>
<protein>
    <recommendedName>
        <fullName evidence="3">DDE Tnp4 domain-containing protein</fullName>
    </recommendedName>
</protein>
<name>L8G8Q1_PSED2</name>
<feature type="domain" description="DDE Tnp4" evidence="3">
    <location>
        <begin position="108"/>
        <end position="195"/>
    </location>
</feature>
<dbReference type="InParanoid" id="L8G8Q1"/>
<proteinExistence type="predicted"/>
<evidence type="ECO:0000259" key="3">
    <source>
        <dbReference type="Pfam" id="PF13359"/>
    </source>
</evidence>
<evidence type="ECO:0000256" key="2">
    <source>
        <dbReference type="ARBA" id="ARBA00022723"/>
    </source>
</evidence>
<keyword evidence="2" id="KW-0479">Metal-binding</keyword>
<reference evidence="5" key="1">
    <citation type="submission" date="2010-09" db="EMBL/GenBank/DDBJ databases">
        <title>The genome sequence of Geomyces destructans 20631-21.</title>
        <authorList>
            <consortium name="The Broad Institute Genome Sequencing Platform"/>
            <person name="Cuomo C.A."/>
            <person name="Blehert D.S."/>
            <person name="Lorch J.M."/>
            <person name="Young S.K."/>
            <person name="Zeng Q."/>
            <person name="Gargeya S."/>
            <person name="Fitzgerald M."/>
            <person name="Haas B."/>
            <person name="Abouelleil A."/>
            <person name="Alvarado L."/>
            <person name="Arachchi H.M."/>
            <person name="Berlin A."/>
            <person name="Brown A."/>
            <person name="Chapman S.B."/>
            <person name="Chen Z."/>
            <person name="Dunbar C."/>
            <person name="Freedman E."/>
            <person name="Gearin G."/>
            <person name="Gellesch M."/>
            <person name="Goldberg J."/>
            <person name="Griggs A."/>
            <person name="Gujja S."/>
            <person name="Heiman D."/>
            <person name="Howarth C."/>
            <person name="Larson L."/>
            <person name="Lui A."/>
            <person name="MacDonald P.J.P."/>
            <person name="Montmayeur A."/>
            <person name="Murphy C."/>
            <person name="Neiman D."/>
            <person name="Pearson M."/>
            <person name="Priest M."/>
            <person name="Roberts A."/>
            <person name="Saif S."/>
            <person name="Shea T."/>
            <person name="Shenoy N."/>
            <person name="Sisk P."/>
            <person name="Stolte C."/>
            <person name="Sykes S."/>
            <person name="Wortman J."/>
            <person name="Nusbaum C."/>
            <person name="Birren B."/>
        </authorList>
    </citation>
    <scope>NUCLEOTIDE SEQUENCE [LARGE SCALE GENOMIC DNA]</scope>
    <source>
        <strain evidence="5">ATCC MYA-4855 / 20631-21</strain>
    </source>
</reference>
<dbReference type="AlphaFoldDB" id="L8G8Q1"/>
<evidence type="ECO:0000256" key="1">
    <source>
        <dbReference type="ARBA" id="ARBA00001968"/>
    </source>
</evidence>
<dbReference type="EMBL" id="GL573175">
    <property type="protein sequence ID" value="ELR09467.1"/>
    <property type="molecule type" value="Genomic_DNA"/>
</dbReference>
<dbReference type="Proteomes" id="UP000011064">
    <property type="component" value="Unassembled WGS sequence"/>
</dbReference>
<gene>
    <name evidence="4" type="ORF">GMDG_00649</name>
</gene>
<sequence>MEQELCQLISLLHMEEMTWRSHLALTPEDALCVICAILAYPGRWVSLCHVFGWSEAWLSTVFNDTVLFLAAQFGLTLWWHHQLTYHRLAEFAAGVKRVCGVGGVWGFVDSTFCPHCHPQGNVAQRAMFSGHKRLYGVNWQTISTPDVLISSLMGPFAGPVNDWAMWYKSGYDAAIRKIIEGHETLYVFGDPAYSAAFGTVSRLSIRLGSLACLRTSSDGTLLCPLLGLRSRESLALSSKAGHILPSARG</sequence>
<dbReference type="Pfam" id="PF13359">
    <property type="entry name" value="DDE_Tnp_4"/>
    <property type="match status" value="1"/>
</dbReference>
<evidence type="ECO:0000313" key="4">
    <source>
        <dbReference type="EMBL" id="ELR09467.1"/>
    </source>
</evidence>
<evidence type="ECO:0000313" key="5">
    <source>
        <dbReference type="Proteomes" id="UP000011064"/>
    </source>
</evidence>
<keyword evidence="5" id="KW-1185">Reference proteome</keyword>
<organism evidence="4 5">
    <name type="scientific">Pseudogymnoascus destructans (strain ATCC MYA-4855 / 20631-21)</name>
    <name type="common">Bat white-nose syndrome fungus</name>
    <name type="synonym">Geomyces destructans</name>
    <dbReference type="NCBI Taxonomy" id="658429"/>
    <lineage>
        <taxon>Eukaryota</taxon>
        <taxon>Fungi</taxon>
        <taxon>Dikarya</taxon>
        <taxon>Ascomycota</taxon>
        <taxon>Pezizomycotina</taxon>
        <taxon>Leotiomycetes</taxon>
        <taxon>Thelebolales</taxon>
        <taxon>Thelebolaceae</taxon>
        <taxon>Pseudogymnoascus</taxon>
    </lineage>
</organism>
<comment type="cofactor">
    <cofactor evidence="1">
        <name>a divalent metal cation</name>
        <dbReference type="ChEBI" id="CHEBI:60240"/>
    </cofactor>
</comment>
<dbReference type="VEuPathDB" id="FungiDB:GMDG_00649"/>
<dbReference type="HOGENOM" id="CLU_1116156_0_0_1"/>
<accession>L8G8Q1</accession>